<dbReference type="AlphaFoldDB" id="A0A1B9GXJ5"/>
<gene>
    <name evidence="1" type="ORF">I316_02730</name>
</gene>
<sequence length="75" mass="8471">MATKVLRSTKTYAADKGGEPTRLGEKVEIIDYALAEDIHWARRAKLCLCITMQVNNHSRSKDGTRIVFFADSDQQ</sequence>
<accession>A0A1B9GXJ5</accession>
<evidence type="ECO:0000313" key="2">
    <source>
        <dbReference type="Proteomes" id="UP000092666"/>
    </source>
</evidence>
<reference evidence="2" key="2">
    <citation type="submission" date="2013-12" db="EMBL/GenBank/DDBJ databases">
        <title>Evolution of pathogenesis and genome organization in the Tremellales.</title>
        <authorList>
            <person name="Cuomo C."/>
            <person name="Litvintseva A."/>
            <person name="Heitman J."/>
            <person name="Chen Y."/>
            <person name="Sun S."/>
            <person name="Springer D."/>
            <person name="Dromer F."/>
            <person name="Young S."/>
            <person name="Zeng Q."/>
            <person name="Chapman S."/>
            <person name="Gujja S."/>
            <person name="Saif S."/>
            <person name="Birren B."/>
        </authorList>
    </citation>
    <scope>NUCLEOTIDE SEQUENCE [LARGE SCALE GENOMIC DNA]</scope>
    <source>
        <strain evidence="2">BCC8398</strain>
    </source>
</reference>
<name>A0A1B9GXJ5_9TREE</name>
<organism evidence="1 2">
    <name type="scientific">Kwoniella heveanensis BCC8398</name>
    <dbReference type="NCBI Taxonomy" id="1296120"/>
    <lineage>
        <taxon>Eukaryota</taxon>
        <taxon>Fungi</taxon>
        <taxon>Dikarya</taxon>
        <taxon>Basidiomycota</taxon>
        <taxon>Agaricomycotina</taxon>
        <taxon>Tremellomycetes</taxon>
        <taxon>Tremellales</taxon>
        <taxon>Cryptococcaceae</taxon>
        <taxon>Kwoniella</taxon>
    </lineage>
</organism>
<dbReference type="EMBL" id="KI669498">
    <property type="protein sequence ID" value="OCF35675.1"/>
    <property type="molecule type" value="Genomic_DNA"/>
</dbReference>
<proteinExistence type="predicted"/>
<reference evidence="1 2" key="1">
    <citation type="submission" date="2013-07" db="EMBL/GenBank/DDBJ databases">
        <title>The Genome Sequence of Cryptococcus heveanensis BCC8398.</title>
        <authorList>
            <consortium name="The Broad Institute Genome Sequencing Platform"/>
            <person name="Cuomo C."/>
            <person name="Litvintseva A."/>
            <person name="Chen Y."/>
            <person name="Heitman J."/>
            <person name="Sun S."/>
            <person name="Springer D."/>
            <person name="Dromer F."/>
            <person name="Young S.K."/>
            <person name="Zeng Q."/>
            <person name="Gargeya S."/>
            <person name="Fitzgerald M."/>
            <person name="Abouelleil A."/>
            <person name="Alvarado L."/>
            <person name="Berlin A.M."/>
            <person name="Chapman S.B."/>
            <person name="Dewar J."/>
            <person name="Goldberg J."/>
            <person name="Griggs A."/>
            <person name="Gujja S."/>
            <person name="Hansen M."/>
            <person name="Howarth C."/>
            <person name="Imamovic A."/>
            <person name="Larimer J."/>
            <person name="McCowan C."/>
            <person name="Murphy C."/>
            <person name="Pearson M."/>
            <person name="Priest M."/>
            <person name="Roberts A."/>
            <person name="Saif S."/>
            <person name="Shea T."/>
            <person name="Sykes S."/>
            <person name="Wortman J."/>
            <person name="Nusbaum C."/>
            <person name="Birren B."/>
        </authorList>
    </citation>
    <scope>NUCLEOTIDE SEQUENCE [LARGE SCALE GENOMIC DNA]</scope>
    <source>
        <strain evidence="1 2">BCC8398</strain>
    </source>
</reference>
<evidence type="ECO:0000313" key="1">
    <source>
        <dbReference type="EMBL" id="OCF35675.1"/>
    </source>
</evidence>
<dbReference type="Proteomes" id="UP000092666">
    <property type="component" value="Unassembled WGS sequence"/>
</dbReference>
<keyword evidence="2" id="KW-1185">Reference proteome</keyword>
<protein>
    <submittedName>
        <fullName evidence="1">Uncharacterized protein</fullName>
    </submittedName>
</protein>